<keyword evidence="2" id="KW-1185">Reference proteome</keyword>
<sequence>MTCDVCNLPDIHDGQGDGIGSCECPRCDCGVASWSSLCTCPTEDDASYWDPQDEEPPR</sequence>
<gene>
    <name evidence="1" type="ORF">AB0C36_21490</name>
</gene>
<reference evidence="1 2" key="1">
    <citation type="submission" date="2024-06" db="EMBL/GenBank/DDBJ databases">
        <title>The Natural Products Discovery Center: Release of the First 8490 Sequenced Strains for Exploring Actinobacteria Biosynthetic Diversity.</title>
        <authorList>
            <person name="Kalkreuter E."/>
            <person name="Kautsar S.A."/>
            <person name="Yang D."/>
            <person name="Bader C.D."/>
            <person name="Teijaro C.N."/>
            <person name="Fluegel L."/>
            <person name="Davis C.M."/>
            <person name="Simpson J.R."/>
            <person name="Lauterbach L."/>
            <person name="Steele A.D."/>
            <person name="Gui C."/>
            <person name="Meng S."/>
            <person name="Li G."/>
            <person name="Viehrig K."/>
            <person name="Ye F."/>
            <person name="Su P."/>
            <person name="Kiefer A.F."/>
            <person name="Nichols A."/>
            <person name="Cepeda A.J."/>
            <person name="Yan W."/>
            <person name="Fan B."/>
            <person name="Jiang Y."/>
            <person name="Adhikari A."/>
            <person name="Zheng C.-J."/>
            <person name="Schuster L."/>
            <person name="Cowan T.M."/>
            <person name="Smanski M.J."/>
            <person name="Chevrette M.G."/>
            <person name="De Carvalho L.P.S."/>
            <person name="Shen B."/>
        </authorList>
    </citation>
    <scope>NUCLEOTIDE SEQUENCE [LARGE SCALE GENOMIC DNA]</scope>
    <source>
        <strain evidence="1 2">NPDC048946</strain>
    </source>
</reference>
<dbReference type="EMBL" id="JBEZFP010000055">
    <property type="protein sequence ID" value="MEU8136075.1"/>
    <property type="molecule type" value="Genomic_DNA"/>
</dbReference>
<evidence type="ECO:0000313" key="1">
    <source>
        <dbReference type="EMBL" id="MEU8136075.1"/>
    </source>
</evidence>
<accession>A0ABV3DJZ1</accession>
<comment type="caution">
    <text evidence="1">The sequence shown here is derived from an EMBL/GenBank/DDBJ whole genome shotgun (WGS) entry which is preliminary data.</text>
</comment>
<proteinExistence type="predicted"/>
<dbReference type="RefSeq" id="WP_358356319.1">
    <property type="nucleotide sequence ID" value="NZ_JBEZFP010000055.1"/>
</dbReference>
<name>A0ABV3DJZ1_9ACTN</name>
<evidence type="ECO:0000313" key="2">
    <source>
        <dbReference type="Proteomes" id="UP001551482"/>
    </source>
</evidence>
<organism evidence="1 2">
    <name type="scientific">Streptodolium elevatio</name>
    <dbReference type="NCBI Taxonomy" id="3157996"/>
    <lineage>
        <taxon>Bacteria</taxon>
        <taxon>Bacillati</taxon>
        <taxon>Actinomycetota</taxon>
        <taxon>Actinomycetes</taxon>
        <taxon>Kitasatosporales</taxon>
        <taxon>Streptomycetaceae</taxon>
        <taxon>Streptodolium</taxon>
    </lineage>
</organism>
<dbReference type="Proteomes" id="UP001551482">
    <property type="component" value="Unassembled WGS sequence"/>
</dbReference>
<protein>
    <submittedName>
        <fullName evidence="1">Uncharacterized protein</fullName>
    </submittedName>
</protein>